<reference evidence="1 2" key="1">
    <citation type="submission" date="2019-10" db="EMBL/GenBank/DDBJ databases">
        <title>A soil myxobacterium in the family Polyangiaceae.</title>
        <authorList>
            <person name="Li Y."/>
            <person name="Wang J."/>
        </authorList>
    </citation>
    <scope>NUCLEOTIDE SEQUENCE [LARGE SCALE GENOMIC DNA]</scope>
    <source>
        <strain evidence="1 2">DSM 14734</strain>
    </source>
</reference>
<sequence length="201" mass="21563">MPRLPFELGRLASGDVVIVHHRASSPAELRIGRKGDRMQITLGVGTTSPEEVLLDFYVDQPLEAPGWLLGCDAGYRMPWPAGTRVWSTKDHVSWPVELTLAGGQPDEKLYVQGPFARADAPALGTLMGAGSELVGRVELRGARGVIEAIEIRSVHEGAEWRQWRYLVPLGDALVALVTAQASSAGYHGMLALGKTIAAGVC</sequence>
<protein>
    <submittedName>
        <fullName evidence="1">Uncharacterized protein</fullName>
    </submittedName>
</protein>
<dbReference type="EMBL" id="WJIE01000006">
    <property type="protein sequence ID" value="MRG94824.1"/>
    <property type="molecule type" value="Genomic_DNA"/>
</dbReference>
<proteinExistence type="predicted"/>
<keyword evidence="2" id="KW-1185">Reference proteome</keyword>
<accession>A0A6N7PXK3</accession>
<name>A0A6N7PXK3_9BACT</name>
<dbReference type="RefSeq" id="WP_153821628.1">
    <property type="nucleotide sequence ID" value="NZ_WJIE01000006.1"/>
</dbReference>
<dbReference type="AlphaFoldDB" id="A0A6N7PXK3"/>
<evidence type="ECO:0000313" key="1">
    <source>
        <dbReference type="EMBL" id="MRG94824.1"/>
    </source>
</evidence>
<evidence type="ECO:0000313" key="2">
    <source>
        <dbReference type="Proteomes" id="UP000440224"/>
    </source>
</evidence>
<dbReference type="Proteomes" id="UP000440224">
    <property type="component" value="Unassembled WGS sequence"/>
</dbReference>
<gene>
    <name evidence="1" type="ORF">GF068_23295</name>
</gene>
<organism evidence="1 2">
    <name type="scientific">Polyangium spumosum</name>
    <dbReference type="NCBI Taxonomy" id="889282"/>
    <lineage>
        <taxon>Bacteria</taxon>
        <taxon>Pseudomonadati</taxon>
        <taxon>Myxococcota</taxon>
        <taxon>Polyangia</taxon>
        <taxon>Polyangiales</taxon>
        <taxon>Polyangiaceae</taxon>
        <taxon>Polyangium</taxon>
    </lineage>
</organism>
<comment type="caution">
    <text evidence="1">The sequence shown here is derived from an EMBL/GenBank/DDBJ whole genome shotgun (WGS) entry which is preliminary data.</text>
</comment>